<dbReference type="Proteomes" id="UP001179952">
    <property type="component" value="Unassembled WGS sequence"/>
</dbReference>
<reference evidence="2" key="2">
    <citation type="submission" date="2023-06" db="EMBL/GenBank/DDBJ databases">
        <authorList>
            <person name="Ma L."/>
            <person name="Liu K.-W."/>
            <person name="Li Z."/>
            <person name="Hsiao Y.-Y."/>
            <person name="Qi Y."/>
            <person name="Fu T."/>
            <person name="Tang G."/>
            <person name="Zhang D."/>
            <person name="Sun W.-H."/>
            <person name="Liu D.-K."/>
            <person name="Li Y."/>
            <person name="Chen G.-Z."/>
            <person name="Liu X.-D."/>
            <person name="Liao X.-Y."/>
            <person name="Jiang Y.-T."/>
            <person name="Yu X."/>
            <person name="Hao Y."/>
            <person name="Huang J."/>
            <person name="Zhao X.-W."/>
            <person name="Ke S."/>
            <person name="Chen Y.-Y."/>
            <person name="Wu W.-L."/>
            <person name="Hsu J.-L."/>
            <person name="Lin Y.-F."/>
            <person name="Huang M.-D."/>
            <person name="Li C.-Y."/>
            <person name="Huang L."/>
            <person name="Wang Z.-W."/>
            <person name="Zhao X."/>
            <person name="Zhong W.-Y."/>
            <person name="Peng D.-H."/>
            <person name="Ahmad S."/>
            <person name="Lan S."/>
            <person name="Zhang J.-S."/>
            <person name="Tsai W.-C."/>
            <person name="Van De Peer Y."/>
            <person name="Liu Z.-J."/>
        </authorList>
    </citation>
    <scope>NUCLEOTIDE SEQUENCE</scope>
    <source>
        <strain evidence="2">SCP</strain>
        <tissue evidence="2">Leaves</tissue>
    </source>
</reference>
<accession>A0AAV9AF28</accession>
<dbReference type="EMBL" id="JAUJYN010000009">
    <property type="protein sequence ID" value="KAK1262889.1"/>
    <property type="molecule type" value="Genomic_DNA"/>
</dbReference>
<keyword evidence="3" id="KW-1185">Reference proteome</keyword>
<proteinExistence type="predicted"/>
<feature type="region of interest" description="Disordered" evidence="1">
    <location>
        <begin position="13"/>
        <end position="48"/>
    </location>
</feature>
<sequence>MLVGELAWGPTVNPKGQSVGPNVGATMDTFEKSENGVDTSDGGGRDRLGGGGCASVGISHVNSFNPTPGTVKSVTWFFFFFFT</sequence>
<dbReference type="AlphaFoldDB" id="A0AAV9AF28"/>
<gene>
    <name evidence="2" type="ORF">QJS04_geneDACA018635</name>
</gene>
<evidence type="ECO:0000256" key="1">
    <source>
        <dbReference type="SAM" id="MobiDB-lite"/>
    </source>
</evidence>
<protein>
    <submittedName>
        <fullName evidence="2">Uncharacterized protein</fullName>
    </submittedName>
</protein>
<evidence type="ECO:0000313" key="2">
    <source>
        <dbReference type="EMBL" id="KAK1262889.1"/>
    </source>
</evidence>
<comment type="caution">
    <text evidence="2">The sequence shown here is derived from an EMBL/GenBank/DDBJ whole genome shotgun (WGS) entry which is preliminary data.</text>
</comment>
<evidence type="ECO:0000313" key="3">
    <source>
        <dbReference type="Proteomes" id="UP001179952"/>
    </source>
</evidence>
<reference evidence="2" key="1">
    <citation type="journal article" date="2023" name="Nat. Commun.">
        <title>Diploid and tetraploid genomes of Acorus and the evolution of monocots.</title>
        <authorList>
            <person name="Ma L."/>
            <person name="Liu K.W."/>
            <person name="Li Z."/>
            <person name="Hsiao Y.Y."/>
            <person name="Qi Y."/>
            <person name="Fu T."/>
            <person name="Tang G.D."/>
            <person name="Zhang D."/>
            <person name="Sun W.H."/>
            <person name="Liu D.K."/>
            <person name="Li Y."/>
            <person name="Chen G.Z."/>
            <person name="Liu X.D."/>
            <person name="Liao X.Y."/>
            <person name="Jiang Y.T."/>
            <person name="Yu X."/>
            <person name="Hao Y."/>
            <person name="Huang J."/>
            <person name="Zhao X.W."/>
            <person name="Ke S."/>
            <person name="Chen Y.Y."/>
            <person name="Wu W.L."/>
            <person name="Hsu J.L."/>
            <person name="Lin Y.F."/>
            <person name="Huang M.D."/>
            <person name="Li C.Y."/>
            <person name="Huang L."/>
            <person name="Wang Z.W."/>
            <person name="Zhao X."/>
            <person name="Zhong W.Y."/>
            <person name="Peng D.H."/>
            <person name="Ahmad S."/>
            <person name="Lan S."/>
            <person name="Zhang J.S."/>
            <person name="Tsai W.C."/>
            <person name="Van de Peer Y."/>
            <person name="Liu Z.J."/>
        </authorList>
    </citation>
    <scope>NUCLEOTIDE SEQUENCE</scope>
    <source>
        <strain evidence="2">SCP</strain>
    </source>
</reference>
<organism evidence="2 3">
    <name type="scientific">Acorus gramineus</name>
    <name type="common">Dwarf sweet flag</name>
    <dbReference type="NCBI Taxonomy" id="55184"/>
    <lineage>
        <taxon>Eukaryota</taxon>
        <taxon>Viridiplantae</taxon>
        <taxon>Streptophyta</taxon>
        <taxon>Embryophyta</taxon>
        <taxon>Tracheophyta</taxon>
        <taxon>Spermatophyta</taxon>
        <taxon>Magnoliopsida</taxon>
        <taxon>Liliopsida</taxon>
        <taxon>Acoraceae</taxon>
        <taxon>Acorus</taxon>
    </lineage>
</organism>
<name>A0AAV9AF28_ACOGR</name>